<organism evidence="2 3">
    <name type="scientific">Nocardiopsis metallicus</name>
    <dbReference type="NCBI Taxonomy" id="179819"/>
    <lineage>
        <taxon>Bacteria</taxon>
        <taxon>Bacillati</taxon>
        <taxon>Actinomycetota</taxon>
        <taxon>Actinomycetes</taxon>
        <taxon>Streptosporangiales</taxon>
        <taxon>Nocardiopsidaceae</taxon>
        <taxon>Nocardiopsis</taxon>
    </lineage>
</organism>
<dbReference type="SUPFAM" id="SSF47413">
    <property type="entry name" value="lambda repressor-like DNA-binding domains"/>
    <property type="match status" value="1"/>
</dbReference>
<dbReference type="AlphaFoldDB" id="A0A840WJ51"/>
<keyword evidence="3" id="KW-1185">Reference proteome</keyword>
<evidence type="ECO:0000259" key="1">
    <source>
        <dbReference type="PROSITE" id="PS50943"/>
    </source>
</evidence>
<feature type="domain" description="HTH cro/C1-type" evidence="1">
    <location>
        <begin position="18"/>
        <end position="73"/>
    </location>
</feature>
<dbReference type="EMBL" id="JACHDO010000001">
    <property type="protein sequence ID" value="MBB5495493.1"/>
    <property type="molecule type" value="Genomic_DNA"/>
</dbReference>
<dbReference type="Pfam" id="PF19054">
    <property type="entry name" value="DUF5753"/>
    <property type="match status" value="1"/>
</dbReference>
<comment type="caution">
    <text evidence="2">The sequence shown here is derived from an EMBL/GenBank/DDBJ whole genome shotgun (WGS) entry which is preliminary data.</text>
</comment>
<proteinExistence type="predicted"/>
<evidence type="ECO:0000313" key="2">
    <source>
        <dbReference type="EMBL" id="MBB5495493.1"/>
    </source>
</evidence>
<dbReference type="Gene3D" id="1.10.260.40">
    <property type="entry name" value="lambda repressor-like DNA-binding domains"/>
    <property type="match status" value="1"/>
</dbReference>
<protein>
    <submittedName>
        <fullName evidence="2">Transcriptional regulator with XRE-family HTH domain</fullName>
    </submittedName>
</protein>
<dbReference type="InterPro" id="IPR010982">
    <property type="entry name" value="Lambda_DNA-bd_dom_sf"/>
</dbReference>
<dbReference type="Pfam" id="PF13560">
    <property type="entry name" value="HTH_31"/>
    <property type="match status" value="1"/>
</dbReference>
<dbReference type="Proteomes" id="UP000579647">
    <property type="component" value="Unassembled WGS sequence"/>
</dbReference>
<dbReference type="CDD" id="cd00093">
    <property type="entry name" value="HTH_XRE"/>
    <property type="match status" value="1"/>
</dbReference>
<dbReference type="PROSITE" id="PS50943">
    <property type="entry name" value="HTH_CROC1"/>
    <property type="match status" value="1"/>
</dbReference>
<sequence length="287" mass="32097">MHRPYSPTIRRRRLGFELRRLREEHGLTLDEAAKGSGVPRATVGKIETAESRRTRTRDLDALADLYQVDQEKREALHRLSAESKMKGWWSRYKDVFSEHTLPDFEAEASALRTYEAQVMPGLFQTPEYAEEVFKGGRATNDTGIARQVEARIARQQILSQVRAPHVTAVIDEAVLRRIVGDRSIMTEQLEHLEHLALRHNIDIQILPFTSGAHLGMAGAFTILDFPEPRDPSIVYASTAADGLYLDQASDIDHFNVSFSNVQGAALSSTASMRLIAGVKASIESESE</sequence>
<dbReference type="GO" id="GO:0003677">
    <property type="term" value="F:DNA binding"/>
    <property type="evidence" value="ECO:0007669"/>
    <property type="project" value="InterPro"/>
</dbReference>
<name>A0A840WJ51_9ACTN</name>
<dbReference type="InterPro" id="IPR001387">
    <property type="entry name" value="Cro/C1-type_HTH"/>
</dbReference>
<dbReference type="SMART" id="SM00530">
    <property type="entry name" value="HTH_XRE"/>
    <property type="match status" value="1"/>
</dbReference>
<accession>A0A840WJ51</accession>
<dbReference type="InterPro" id="IPR043917">
    <property type="entry name" value="DUF5753"/>
</dbReference>
<reference evidence="2 3" key="1">
    <citation type="submission" date="2020-08" db="EMBL/GenBank/DDBJ databases">
        <title>Sequencing the genomes of 1000 actinobacteria strains.</title>
        <authorList>
            <person name="Klenk H.-P."/>
        </authorList>
    </citation>
    <scope>NUCLEOTIDE SEQUENCE [LARGE SCALE GENOMIC DNA]</scope>
    <source>
        <strain evidence="2 3">DSM 44598</strain>
    </source>
</reference>
<dbReference type="RefSeq" id="WP_184370451.1">
    <property type="nucleotide sequence ID" value="NZ_BAAAKM010000067.1"/>
</dbReference>
<gene>
    <name evidence="2" type="ORF">HNR07_006630</name>
</gene>
<evidence type="ECO:0000313" key="3">
    <source>
        <dbReference type="Proteomes" id="UP000579647"/>
    </source>
</evidence>